<dbReference type="InterPro" id="IPR040849">
    <property type="entry name" value="MyBP-C_THB"/>
</dbReference>
<feature type="domain" description="Fibronectin type-III" evidence="14">
    <location>
        <begin position="818"/>
        <end position="913"/>
    </location>
</feature>
<evidence type="ECO:0000256" key="3">
    <source>
        <dbReference type="ARBA" id="ARBA00022737"/>
    </source>
</evidence>
<dbReference type="Pfam" id="PF00041">
    <property type="entry name" value="fn3"/>
    <property type="match status" value="3"/>
</dbReference>
<dbReference type="SMART" id="SM00409">
    <property type="entry name" value="IG"/>
    <property type="match status" value="5"/>
</dbReference>
<keyword evidence="16" id="KW-1185">Reference proteome</keyword>
<dbReference type="CDD" id="cd05748">
    <property type="entry name" value="Ig_Titin_like"/>
    <property type="match status" value="1"/>
</dbReference>
<dbReference type="PANTHER" id="PTHR13817">
    <property type="entry name" value="TITIN"/>
    <property type="match status" value="1"/>
</dbReference>
<evidence type="ECO:0000256" key="7">
    <source>
        <dbReference type="ARBA" id="ARBA00023319"/>
    </source>
</evidence>
<evidence type="ECO:0000313" key="15">
    <source>
        <dbReference type="Ensembl" id="ENSGMOP00000054114.1"/>
    </source>
</evidence>
<keyword evidence="5" id="KW-0514">Muscle protein</keyword>
<organism evidence="15 16">
    <name type="scientific">Gadus morhua</name>
    <name type="common">Atlantic cod</name>
    <dbReference type="NCBI Taxonomy" id="8049"/>
    <lineage>
        <taxon>Eukaryota</taxon>
        <taxon>Metazoa</taxon>
        <taxon>Chordata</taxon>
        <taxon>Craniata</taxon>
        <taxon>Vertebrata</taxon>
        <taxon>Euteleostomi</taxon>
        <taxon>Actinopterygii</taxon>
        <taxon>Neopterygii</taxon>
        <taxon>Teleostei</taxon>
        <taxon>Neoteleostei</taxon>
        <taxon>Acanthomorphata</taxon>
        <taxon>Zeiogadaria</taxon>
        <taxon>Gadariae</taxon>
        <taxon>Gadiformes</taxon>
        <taxon>Gadoidei</taxon>
        <taxon>Gadidae</taxon>
        <taxon>Gadus</taxon>
    </lineage>
</organism>
<dbReference type="Pfam" id="PF18362">
    <property type="entry name" value="THB"/>
    <property type="match status" value="1"/>
</dbReference>
<dbReference type="InterPro" id="IPR036116">
    <property type="entry name" value="FN3_sf"/>
</dbReference>
<dbReference type="FunFam" id="2.60.40.10:FF:000060">
    <property type="entry name" value="Myosin-binding protein C, slow type"/>
    <property type="match status" value="1"/>
</dbReference>
<accession>A0A8C5C2L3</accession>
<dbReference type="CDD" id="cd00063">
    <property type="entry name" value="FN3"/>
    <property type="match status" value="3"/>
</dbReference>
<dbReference type="InterPro" id="IPR003961">
    <property type="entry name" value="FN3_dom"/>
</dbReference>
<dbReference type="FunFam" id="2.60.40.10:FF:000031">
    <property type="entry name" value="Myosin-binding protein C, slow type"/>
    <property type="match status" value="1"/>
</dbReference>
<evidence type="ECO:0000313" key="16">
    <source>
        <dbReference type="Proteomes" id="UP000694546"/>
    </source>
</evidence>
<dbReference type="AlphaFoldDB" id="A0A8C5C2L3"/>
<dbReference type="Proteomes" id="UP000694546">
    <property type="component" value="Chromosome 18"/>
</dbReference>
<sequence>MPEAADAGELPTAEEDSGDEEGQGTELTGLFVERPQENVVIIAGADVVITAKVDSTTLTRKPTVKWLKGKWLDLASKAGKHLQFKETYDRETKIYTYEMKVIKAKVGAAGAAGAYRCEVTSKDKFDSASFEITVEGNDAGEDDGNLDFSALLKRPEDDKPVIDVWELLKSAHPSEYEKIAFEYGITDLRGMLKRLKKMKAEPKPSEAFLKRMESCYSVEKGKKIVLTCEVFDPNVQVKWLKNGQEIKGSAKFRLVSDQRPYLCERRGEDSVDGTVHMDRFFEDIEIFKDTNPAKYRIKKDGRKHMLIILEAGLEDIGMYHCWTNGGHTKGELEVEEKELLVLQDIADLTVKATDQAIFKCEVSDEKVTGKWFKDGVEVLPDERHKMTHIGRVCCAPFQKMFEPVHCRVNLHRFRHPSSDPPKIHLDTTGNMVSQNTIIVVAGNKLRLDVEITGEPAPTVVWSKGEEVITATEGRVRVDNRKTLSSFVIEGAEREDEANYTICVTNPAGEDKAKLFVKIVDVPDPPQNVKCLSVGEDSSSMVWEPPAFDGGAPLKGYLMERKKKGSSRWTKLNFDVYEATTYEAKRMIEGVYYEMRVFAINSIGMSQPSITSKPFMPLAPTSEPTRLLVHDVTDGTCTLKWMAPERIGAGGLDGYIIEYCKEGETEWVVANKELCERQGYVVRGLPVGEKINFRVFAKNLAGVSPPATLAQPVTVREIVDLPKIRLPRDLRTKYIRKVGDKINLVIPFQGKPRPVVKWYKDGAPVDEKIVGVRNSTVDSILFIRSAERDHSGKYELVVQIENMEDRATIDLRVVERPGPPTKVKVTEVWGFNAALEWEAPKDDGNCEITGYTIQKADKKTMEWYTIYEHNRRPSCTSSDLIMGNEYMFRVYSENLVGPSEEPGQSKNTAVIGKTEFKEKDVSCIPTFTQPLLDRSVVAGYSTAMSCSVKGFPKPKIVWMKNKMILGGDPKYIMLNNQGVLTLNIRKPSTFDGGRYSCMAVNDLGQALVECKLEIRSKADENC</sequence>
<evidence type="ECO:0000256" key="2">
    <source>
        <dbReference type="ARBA" id="ARBA00022553"/>
    </source>
</evidence>
<dbReference type="SMART" id="SM00060">
    <property type="entry name" value="FN3"/>
    <property type="match status" value="3"/>
</dbReference>
<dbReference type="CDD" id="cd05894">
    <property type="entry name" value="Ig_C5_MyBP-C"/>
    <property type="match status" value="1"/>
</dbReference>
<name>A0A8C5C2L3_GADMO</name>
<keyword evidence="6" id="KW-0009">Actin-binding</keyword>
<protein>
    <recommendedName>
        <fullName evidence="10">Myosin-binding protein C, fast-type</fullName>
    </recommendedName>
    <alternativeName>
        <fullName evidence="11">C-protein, skeletal muscle fast isoform</fullName>
    </alternativeName>
</protein>
<keyword evidence="2" id="KW-0597">Phosphoprotein</keyword>
<keyword evidence="4" id="KW-0130">Cell adhesion</keyword>
<dbReference type="InterPro" id="IPR050964">
    <property type="entry name" value="Striated_Muscle_Regulatory"/>
</dbReference>
<dbReference type="Pfam" id="PF07679">
    <property type="entry name" value="I-set"/>
    <property type="match status" value="3"/>
</dbReference>
<dbReference type="PANTHER" id="PTHR13817:SF43">
    <property type="entry name" value="MYOSIN-BINDING PROTEIN C, FAST-TYPE"/>
    <property type="match status" value="1"/>
</dbReference>
<dbReference type="SMART" id="SM00408">
    <property type="entry name" value="IGc2"/>
    <property type="match status" value="4"/>
</dbReference>
<feature type="domain" description="Ig-like" evidence="13">
    <location>
        <begin position="924"/>
        <end position="1012"/>
    </location>
</feature>
<dbReference type="InterPro" id="IPR013783">
    <property type="entry name" value="Ig-like_fold"/>
</dbReference>
<feature type="domain" description="Ig-like" evidence="13">
    <location>
        <begin position="202"/>
        <end position="321"/>
    </location>
</feature>
<dbReference type="FunFam" id="2.60.40.10:FF:000225">
    <property type="entry name" value="Myosin-binding protein C, cardiac-type"/>
    <property type="match status" value="1"/>
</dbReference>
<evidence type="ECO:0000259" key="13">
    <source>
        <dbReference type="PROSITE" id="PS50835"/>
    </source>
</evidence>
<reference evidence="15" key="2">
    <citation type="submission" date="2025-09" db="UniProtKB">
        <authorList>
            <consortium name="Ensembl"/>
        </authorList>
    </citation>
    <scope>IDENTIFICATION</scope>
</reference>
<dbReference type="FunFam" id="2.60.40.10:FF:000646">
    <property type="entry name" value="Myosin binding protein C, fast type"/>
    <property type="match status" value="1"/>
</dbReference>
<dbReference type="InterPro" id="IPR036179">
    <property type="entry name" value="Ig-like_dom_sf"/>
</dbReference>
<gene>
    <name evidence="15" type="primary">mybpc2b</name>
</gene>
<comment type="function">
    <text evidence="9">Thick filament-associated protein located in the crossbridge region of vertebrate striated muscle a bands. In vitro it binds MHC, F-actin and native thin filaments, and modifies the activity of actin-activated myosin ATPase. It may modulate muscle contraction or may play a more structural role.</text>
</comment>
<feature type="domain" description="Fibronectin type-III" evidence="14">
    <location>
        <begin position="622"/>
        <end position="717"/>
    </location>
</feature>
<feature type="domain" description="Ig-like" evidence="13">
    <location>
        <begin position="721"/>
        <end position="809"/>
    </location>
</feature>
<dbReference type="InterPro" id="IPR003599">
    <property type="entry name" value="Ig_sub"/>
</dbReference>
<evidence type="ECO:0000256" key="1">
    <source>
        <dbReference type="ARBA" id="ARBA00022433"/>
    </source>
</evidence>
<evidence type="ECO:0000256" key="5">
    <source>
        <dbReference type="ARBA" id="ARBA00023179"/>
    </source>
</evidence>
<dbReference type="InterPro" id="IPR003598">
    <property type="entry name" value="Ig_sub2"/>
</dbReference>
<keyword evidence="7" id="KW-0393">Immunoglobulin domain</keyword>
<dbReference type="GO" id="GO:0003779">
    <property type="term" value="F:actin binding"/>
    <property type="evidence" value="ECO:0007669"/>
    <property type="project" value="UniProtKB-KW"/>
</dbReference>
<keyword evidence="3" id="KW-0677">Repeat</keyword>
<comment type="similarity">
    <text evidence="8">Belongs to the immunoglobulin superfamily. MyBP family.</text>
</comment>
<evidence type="ECO:0000256" key="8">
    <source>
        <dbReference type="ARBA" id="ARBA00038352"/>
    </source>
</evidence>
<dbReference type="FunFam" id="2.60.40.10:FF:000062">
    <property type="entry name" value="Myosin-binding protein C, slow type"/>
    <property type="match status" value="1"/>
</dbReference>
<dbReference type="GeneTree" id="ENSGT00940000160092"/>
<evidence type="ECO:0000256" key="6">
    <source>
        <dbReference type="ARBA" id="ARBA00023203"/>
    </source>
</evidence>
<evidence type="ECO:0000259" key="14">
    <source>
        <dbReference type="PROSITE" id="PS50853"/>
    </source>
</evidence>
<dbReference type="GO" id="GO:0007155">
    <property type="term" value="P:cell adhesion"/>
    <property type="evidence" value="ECO:0007669"/>
    <property type="project" value="UniProtKB-KW"/>
</dbReference>
<dbReference type="InterPro" id="IPR013098">
    <property type="entry name" value="Ig_I-set"/>
</dbReference>
<evidence type="ECO:0000256" key="11">
    <source>
        <dbReference type="ARBA" id="ARBA00076995"/>
    </source>
</evidence>
<dbReference type="PROSITE" id="PS50853">
    <property type="entry name" value="FN3"/>
    <property type="match status" value="3"/>
</dbReference>
<evidence type="ECO:0000256" key="9">
    <source>
        <dbReference type="ARBA" id="ARBA00053486"/>
    </source>
</evidence>
<dbReference type="SUPFAM" id="SSF49265">
    <property type="entry name" value="Fibronectin type III"/>
    <property type="match status" value="2"/>
</dbReference>
<keyword evidence="1" id="KW-0787">Thick filament</keyword>
<feature type="region of interest" description="Disordered" evidence="12">
    <location>
        <begin position="1"/>
        <end position="24"/>
    </location>
</feature>
<dbReference type="GO" id="GO:0032982">
    <property type="term" value="C:myosin filament"/>
    <property type="evidence" value="ECO:0007669"/>
    <property type="project" value="UniProtKB-KW"/>
</dbReference>
<dbReference type="Ensembl" id="ENSGMOT00000061477.1">
    <property type="protein sequence ID" value="ENSGMOP00000054114.1"/>
    <property type="gene ID" value="ENSGMOG00000012922.2"/>
</dbReference>
<dbReference type="FunFam" id="2.60.40.10:FF:000326">
    <property type="entry name" value="Myosin-binding protein C, cardiac-type"/>
    <property type="match status" value="1"/>
</dbReference>
<evidence type="ECO:0000256" key="12">
    <source>
        <dbReference type="SAM" id="MobiDB-lite"/>
    </source>
</evidence>
<dbReference type="FunFam" id="2.60.40.10:FF:000111">
    <property type="entry name" value="Myosin-binding protein C, slow type"/>
    <property type="match status" value="1"/>
</dbReference>
<feature type="domain" description="Fibronectin type-III" evidence="14">
    <location>
        <begin position="524"/>
        <end position="620"/>
    </location>
</feature>
<feature type="compositionally biased region" description="Acidic residues" evidence="12">
    <location>
        <begin position="12"/>
        <end position="23"/>
    </location>
</feature>
<dbReference type="Gene3D" id="2.60.40.10">
    <property type="entry name" value="Immunoglobulins"/>
    <property type="match status" value="9"/>
</dbReference>
<evidence type="ECO:0000256" key="4">
    <source>
        <dbReference type="ARBA" id="ARBA00022889"/>
    </source>
</evidence>
<proteinExistence type="inferred from homology"/>
<feature type="domain" description="Ig-like" evidence="13">
    <location>
        <begin position="421"/>
        <end position="515"/>
    </location>
</feature>
<dbReference type="PROSITE" id="PS50835">
    <property type="entry name" value="IG_LIKE"/>
    <property type="match status" value="4"/>
</dbReference>
<dbReference type="SUPFAM" id="SSF48726">
    <property type="entry name" value="Immunoglobulin"/>
    <property type="match status" value="6"/>
</dbReference>
<reference evidence="15" key="1">
    <citation type="submission" date="2025-08" db="UniProtKB">
        <authorList>
            <consortium name="Ensembl"/>
        </authorList>
    </citation>
    <scope>IDENTIFICATION</scope>
</reference>
<evidence type="ECO:0000256" key="10">
    <source>
        <dbReference type="ARBA" id="ARBA00069969"/>
    </source>
</evidence>
<dbReference type="InterPro" id="IPR007110">
    <property type="entry name" value="Ig-like_dom"/>
</dbReference>